<dbReference type="FunFam" id="1.10.10.10:FF:000001">
    <property type="entry name" value="LysR family transcriptional regulator"/>
    <property type="match status" value="1"/>
</dbReference>
<dbReference type="InterPro" id="IPR005119">
    <property type="entry name" value="LysR_subst-bd"/>
</dbReference>
<protein>
    <recommendedName>
        <fullName evidence="6">HTH-type transcriptional regulator TtuA</fullName>
    </recommendedName>
    <alternativeName>
        <fullName evidence="7">Tartrate utilization transcriptional regulator</fullName>
    </alternativeName>
</protein>
<dbReference type="PANTHER" id="PTHR30537:SF1">
    <property type="entry name" value="HTH-TYPE TRANSCRIPTIONAL REGULATOR PGRR"/>
    <property type="match status" value="1"/>
</dbReference>
<feature type="domain" description="HTH lysR-type" evidence="8">
    <location>
        <begin position="1"/>
        <end position="61"/>
    </location>
</feature>
<dbReference type="SUPFAM" id="SSF53850">
    <property type="entry name" value="Periplasmic binding protein-like II"/>
    <property type="match status" value="1"/>
</dbReference>
<keyword evidence="10" id="KW-1185">Reference proteome</keyword>
<dbReference type="Gene3D" id="3.40.190.290">
    <property type="match status" value="1"/>
</dbReference>
<dbReference type="GO" id="GO:0003700">
    <property type="term" value="F:DNA-binding transcription factor activity"/>
    <property type="evidence" value="ECO:0007669"/>
    <property type="project" value="InterPro"/>
</dbReference>
<dbReference type="CDD" id="cd08474">
    <property type="entry name" value="PBP2_CrgA_like_5"/>
    <property type="match status" value="1"/>
</dbReference>
<dbReference type="GO" id="GO:0006351">
    <property type="term" value="P:DNA-templated transcription"/>
    <property type="evidence" value="ECO:0007669"/>
    <property type="project" value="TreeGrafter"/>
</dbReference>
<dbReference type="InterPro" id="IPR058163">
    <property type="entry name" value="LysR-type_TF_proteobact-type"/>
</dbReference>
<evidence type="ECO:0000256" key="3">
    <source>
        <dbReference type="ARBA" id="ARBA00023125"/>
    </source>
</evidence>
<reference evidence="9 10" key="1">
    <citation type="submission" date="2015-11" db="EMBL/GenBank/DDBJ databases">
        <title>Draft genome sequence of Agrobacterium sp. R89-1.</title>
        <authorList>
            <person name="Zahradnik J."/>
            <person name="Kyslikova E."/>
            <person name="Palyzova A."/>
            <person name="Kyslik P."/>
        </authorList>
    </citation>
    <scope>NUCLEOTIDE SEQUENCE [LARGE SCALE GENOMIC DNA]</scope>
    <source>
        <strain evidence="9 10">R89-1</strain>
    </source>
</reference>
<dbReference type="Proteomes" id="UP000070498">
    <property type="component" value="Unassembled WGS sequence"/>
</dbReference>
<accession>A0A135NYQ4</accession>
<dbReference type="GO" id="GO:0043565">
    <property type="term" value="F:sequence-specific DNA binding"/>
    <property type="evidence" value="ECO:0007669"/>
    <property type="project" value="TreeGrafter"/>
</dbReference>
<dbReference type="PROSITE" id="PS50931">
    <property type="entry name" value="HTH_LYSR"/>
    <property type="match status" value="1"/>
</dbReference>
<dbReference type="InterPro" id="IPR000847">
    <property type="entry name" value="LysR_HTH_N"/>
</dbReference>
<evidence type="ECO:0000313" key="9">
    <source>
        <dbReference type="EMBL" id="KXG84315.1"/>
    </source>
</evidence>
<dbReference type="Pfam" id="PF03466">
    <property type="entry name" value="LysR_substrate"/>
    <property type="match status" value="1"/>
</dbReference>
<evidence type="ECO:0000256" key="1">
    <source>
        <dbReference type="ARBA" id="ARBA00009437"/>
    </source>
</evidence>
<evidence type="ECO:0000256" key="7">
    <source>
        <dbReference type="ARBA" id="ARBA00083243"/>
    </source>
</evidence>
<dbReference type="InterPro" id="IPR036390">
    <property type="entry name" value="WH_DNA-bd_sf"/>
</dbReference>
<keyword evidence="3" id="KW-0238">DNA-binding</keyword>
<gene>
    <name evidence="9" type="ORF">ATO67_12365</name>
</gene>
<sequence length="296" mass="32756">MNRVQLSQLAVLAAVAEGRSFRKAAAELGVAPSAVSHAVSSLEASLGLRLLHRTTRSVSPTEEGRRLLETLAPALADIDAVISALAEHGGRPAGPLRVTMPRLAAEDIVLPRLGEFLMLYPEISLEISTDDRFEDIVAKGFDAGIRLGENLEADMIAVRASGAWRGAIVGSPAYFSRHPTPQHPRDLMQHRCIRRRFSSGLIYRWELEKNGKPLVVDVQGPLILSDQSLIRSAVIDGAGLAFVFEQRIEDDIKDGKLVRVLEDWCAPFDGFYIYYPSRRQMRPALRAFLDFFRARA</sequence>
<keyword evidence="4" id="KW-0804">Transcription</keyword>
<dbReference type="PANTHER" id="PTHR30537">
    <property type="entry name" value="HTH-TYPE TRANSCRIPTIONAL REGULATOR"/>
    <property type="match status" value="1"/>
</dbReference>
<dbReference type="Pfam" id="PF00126">
    <property type="entry name" value="HTH_1"/>
    <property type="match status" value="1"/>
</dbReference>
<dbReference type="InterPro" id="IPR036388">
    <property type="entry name" value="WH-like_DNA-bd_sf"/>
</dbReference>
<evidence type="ECO:0000259" key="8">
    <source>
        <dbReference type="PROSITE" id="PS50931"/>
    </source>
</evidence>
<keyword evidence="2" id="KW-0805">Transcription regulation</keyword>
<comment type="function">
    <text evidence="5">Transcriptional regulator of the ttuABCDE tartrate utilization operon.</text>
</comment>
<dbReference type="AlphaFoldDB" id="A0A135NYQ4"/>
<dbReference type="STRING" id="2052828.ATO67_12365"/>
<comment type="caution">
    <text evidence="9">The sequence shown here is derived from an EMBL/GenBank/DDBJ whole genome shotgun (WGS) entry which is preliminary data.</text>
</comment>
<dbReference type="RefSeq" id="WP_067649238.1">
    <property type="nucleotide sequence ID" value="NZ_KQ961029.1"/>
</dbReference>
<evidence type="ECO:0000256" key="5">
    <source>
        <dbReference type="ARBA" id="ARBA00054626"/>
    </source>
</evidence>
<dbReference type="EMBL" id="LNUW01000037">
    <property type="protein sequence ID" value="KXG84315.1"/>
    <property type="molecule type" value="Genomic_DNA"/>
</dbReference>
<evidence type="ECO:0000313" key="10">
    <source>
        <dbReference type="Proteomes" id="UP000070498"/>
    </source>
</evidence>
<dbReference type="SUPFAM" id="SSF46785">
    <property type="entry name" value="Winged helix' DNA-binding domain"/>
    <property type="match status" value="1"/>
</dbReference>
<evidence type="ECO:0000256" key="2">
    <source>
        <dbReference type="ARBA" id="ARBA00023015"/>
    </source>
</evidence>
<evidence type="ECO:0000256" key="6">
    <source>
        <dbReference type="ARBA" id="ARBA00067332"/>
    </source>
</evidence>
<dbReference type="Gene3D" id="1.10.10.10">
    <property type="entry name" value="Winged helix-like DNA-binding domain superfamily/Winged helix DNA-binding domain"/>
    <property type="match status" value="1"/>
</dbReference>
<organism evidence="9 10">
    <name type="scientific">Agrobacterium bohemicum</name>
    <dbReference type="NCBI Taxonomy" id="2052828"/>
    <lineage>
        <taxon>Bacteria</taxon>
        <taxon>Pseudomonadati</taxon>
        <taxon>Pseudomonadota</taxon>
        <taxon>Alphaproteobacteria</taxon>
        <taxon>Hyphomicrobiales</taxon>
        <taxon>Rhizobiaceae</taxon>
        <taxon>Rhizobium/Agrobacterium group</taxon>
        <taxon>Agrobacterium</taxon>
    </lineage>
</organism>
<name>A0A135NYQ4_9HYPH</name>
<evidence type="ECO:0000256" key="4">
    <source>
        <dbReference type="ARBA" id="ARBA00023163"/>
    </source>
</evidence>
<proteinExistence type="inferred from homology"/>
<comment type="similarity">
    <text evidence="1">Belongs to the LysR transcriptional regulatory family.</text>
</comment>